<comment type="subcellular location">
    <subcellularLocation>
        <location evidence="11">Cytoplasm</location>
    </subcellularLocation>
    <text evidence="11">About half TF is bound to the ribosome near the polypeptide exit tunnel while the other half is free in the cytoplasm.</text>
</comment>
<organism evidence="16 17">
    <name type="scientific">Dietzia aurantiaca</name>
    <dbReference type="NCBI Taxonomy" id="983873"/>
    <lineage>
        <taxon>Bacteria</taxon>
        <taxon>Bacillati</taxon>
        <taxon>Actinomycetota</taxon>
        <taxon>Actinomycetes</taxon>
        <taxon>Mycobacteriales</taxon>
        <taxon>Dietziaceae</taxon>
        <taxon>Dietzia</taxon>
    </lineage>
</organism>
<feature type="region of interest" description="Disordered" evidence="14">
    <location>
        <begin position="429"/>
        <end position="462"/>
    </location>
</feature>
<dbReference type="PANTHER" id="PTHR30560">
    <property type="entry name" value="TRIGGER FACTOR CHAPERONE AND PEPTIDYL-PROLYL CIS/TRANS ISOMERASE"/>
    <property type="match status" value="1"/>
</dbReference>
<keyword evidence="17" id="KW-1185">Reference proteome</keyword>
<dbReference type="SUPFAM" id="SSF102735">
    <property type="entry name" value="Trigger factor ribosome-binding domain"/>
    <property type="match status" value="1"/>
</dbReference>
<evidence type="ECO:0000256" key="1">
    <source>
        <dbReference type="ARBA" id="ARBA00000971"/>
    </source>
</evidence>
<keyword evidence="6 11" id="KW-0697">Rotamase</keyword>
<dbReference type="InterPro" id="IPR008881">
    <property type="entry name" value="Trigger_fac_ribosome-bd_bac"/>
</dbReference>
<reference evidence="17" key="1">
    <citation type="journal article" date="2019" name="Int. J. Syst. Evol. Microbiol.">
        <title>The Global Catalogue of Microorganisms (GCM) 10K type strain sequencing project: providing services to taxonomists for standard genome sequencing and annotation.</title>
        <authorList>
            <consortium name="The Broad Institute Genomics Platform"/>
            <consortium name="The Broad Institute Genome Sequencing Center for Infectious Disease"/>
            <person name="Wu L."/>
            <person name="Ma J."/>
        </authorList>
    </citation>
    <scope>NUCLEOTIDE SEQUENCE [LARGE SCALE GENOMIC DNA]</scope>
    <source>
        <strain evidence="17">JCM 11882</strain>
    </source>
</reference>
<dbReference type="GO" id="GO:0003755">
    <property type="term" value="F:peptidyl-prolyl cis-trans isomerase activity"/>
    <property type="evidence" value="ECO:0007669"/>
    <property type="project" value="UniProtKB-EC"/>
</dbReference>
<evidence type="ECO:0000256" key="3">
    <source>
        <dbReference type="ARBA" id="ARBA00013194"/>
    </source>
</evidence>
<comment type="catalytic activity">
    <reaction evidence="1 11 12">
        <text>[protein]-peptidylproline (omega=180) = [protein]-peptidylproline (omega=0)</text>
        <dbReference type="Rhea" id="RHEA:16237"/>
        <dbReference type="Rhea" id="RHEA-COMP:10747"/>
        <dbReference type="Rhea" id="RHEA-COMP:10748"/>
        <dbReference type="ChEBI" id="CHEBI:83833"/>
        <dbReference type="ChEBI" id="CHEBI:83834"/>
        <dbReference type="EC" id="5.2.1.8"/>
    </reaction>
</comment>
<dbReference type="Gene3D" id="3.10.50.40">
    <property type="match status" value="1"/>
</dbReference>
<evidence type="ECO:0000256" key="7">
    <source>
        <dbReference type="ARBA" id="ARBA00023186"/>
    </source>
</evidence>
<dbReference type="PANTHER" id="PTHR30560:SF3">
    <property type="entry name" value="TRIGGER FACTOR-LIKE PROTEIN TIG, CHLOROPLASTIC"/>
    <property type="match status" value="1"/>
</dbReference>
<dbReference type="HAMAP" id="MF_00303">
    <property type="entry name" value="Trigger_factor_Tig"/>
    <property type="match status" value="1"/>
</dbReference>
<comment type="function">
    <text evidence="11">Involved in protein export. Acts as a chaperone by maintaining the newly synthesized protein in an open conformation. Functions as a peptidyl-prolyl cis-trans isomerase.</text>
</comment>
<proteinExistence type="inferred from homology"/>
<evidence type="ECO:0000256" key="4">
    <source>
        <dbReference type="ARBA" id="ARBA00016902"/>
    </source>
</evidence>
<dbReference type="InterPro" id="IPR005215">
    <property type="entry name" value="Trig_fac"/>
</dbReference>
<gene>
    <name evidence="11 16" type="primary">tig</name>
    <name evidence="16" type="ORF">ACFO7U_10775</name>
</gene>
<name>A0ABV9PS29_9ACTN</name>
<dbReference type="Proteomes" id="UP001595836">
    <property type="component" value="Unassembled WGS sequence"/>
</dbReference>
<evidence type="ECO:0000256" key="6">
    <source>
        <dbReference type="ARBA" id="ARBA00023110"/>
    </source>
</evidence>
<dbReference type="PIRSF" id="PIRSF003095">
    <property type="entry name" value="Trigger_factor"/>
    <property type="match status" value="1"/>
</dbReference>
<dbReference type="Gene3D" id="1.10.3120.10">
    <property type="entry name" value="Trigger factor, C-terminal domain"/>
    <property type="match status" value="1"/>
</dbReference>
<dbReference type="Pfam" id="PF00254">
    <property type="entry name" value="FKBP_C"/>
    <property type="match status" value="1"/>
</dbReference>
<dbReference type="EC" id="5.2.1.8" evidence="3 11"/>
<dbReference type="InterPro" id="IPR037041">
    <property type="entry name" value="Trigger_fac_C_sf"/>
</dbReference>
<comment type="similarity">
    <text evidence="2 11 13">Belongs to the FKBP-type PPIase family. Tig subfamily.</text>
</comment>
<evidence type="ECO:0000256" key="2">
    <source>
        <dbReference type="ARBA" id="ARBA00005464"/>
    </source>
</evidence>
<dbReference type="InterPro" id="IPR008880">
    <property type="entry name" value="Trigger_fac_C"/>
</dbReference>
<dbReference type="InterPro" id="IPR001179">
    <property type="entry name" value="PPIase_FKBP_dom"/>
</dbReference>
<evidence type="ECO:0000259" key="15">
    <source>
        <dbReference type="PROSITE" id="PS50059"/>
    </source>
</evidence>
<dbReference type="InterPro" id="IPR036611">
    <property type="entry name" value="Trigger_fac_ribosome-bd_sf"/>
</dbReference>
<dbReference type="InterPro" id="IPR046357">
    <property type="entry name" value="PPIase_dom_sf"/>
</dbReference>
<dbReference type="PROSITE" id="PS50059">
    <property type="entry name" value="FKBP_PPIASE"/>
    <property type="match status" value="1"/>
</dbReference>
<dbReference type="SUPFAM" id="SSF109998">
    <property type="entry name" value="Triger factor/SurA peptide-binding domain-like"/>
    <property type="match status" value="1"/>
</dbReference>
<dbReference type="Pfam" id="PF05698">
    <property type="entry name" value="Trigger_C"/>
    <property type="match status" value="1"/>
</dbReference>
<dbReference type="EMBL" id="JBHSHP010000023">
    <property type="protein sequence ID" value="MFC4755259.1"/>
    <property type="molecule type" value="Genomic_DNA"/>
</dbReference>
<sequence>MKSTVEQLNPTRVKVTVEVPFAELEPDFDKAYKALAGQVNIPGFRKGKAPAKLLESRIGRPAVLEQVINDMIPARYSAAIEEHDLKVLAQPEIEVTKLEDNDVVEFTAEVDVRPEITLPKYEELEVTVEAPAADDSAVDTELDNLRARFGTLKGVERGAEEGDFLSVDLAATVDGEAVEEASTEGLSYELGSGTLVEGLDDAAKGLKAGESKEFPSSLVAGEFAGKEALITVTVQSVKERELPEADDEFAQMASEFDTLEELRADLVEKVAQQAKAGLAGEIRDKVLDALIEATEVPTPEAVVDAEAHAQMHQLVDQFGGDTAILDQALAAEGTDRETFESETREGAARAIRSQLLLDAVAEEASTEVSQEELTQHILFQAQRYGMDPNQFVQQIQQAGQLGSLFADVRRSKALADVIEKVTVKDTEGNAVDTSEFFGTGEDAEAESTEAAAESTDEQASED</sequence>
<evidence type="ECO:0000256" key="11">
    <source>
        <dbReference type="HAMAP-Rule" id="MF_00303"/>
    </source>
</evidence>
<dbReference type="RefSeq" id="WP_344989547.1">
    <property type="nucleotide sequence ID" value="NZ_BAABCD010000008.1"/>
</dbReference>
<evidence type="ECO:0000256" key="12">
    <source>
        <dbReference type="PROSITE-ProRule" id="PRU00277"/>
    </source>
</evidence>
<keyword evidence="9 11" id="KW-0131">Cell cycle</keyword>
<comment type="caution">
    <text evidence="16">The sequence shown here is derived from an EMBL/GenBank/DDBJ whole genome shotgun (WGS) entry which is preliminary data.</text>
</comment>
<accession>A0ABV9PS29</accession>
<evidence type="ECO:0000256" key="5">
    <source>
        <dbReference type="ARBA" id="ARBA00022618"/>
    </source>
</evidence>
<keyword evidence="7 11" id="KW-0143">Chaperone</keyword>
<keyword evidence="5 11" id="KW-0132">Cell division</keyword>
<keyword evidence="8 11" id="KW-0413">Isomerase</keyword>
<dbReference type="Pfam" id="PF05697">
    <property type="entry name" value="Trigger_N"/>
    <property type="match status" value="1"/>
</dbReference>
<evidence type="ECO:0000256" key="10">
    <source>
        <dbReference type="ARBA" id="ARBA00029986"/>
    </source>
</evidence>
<evidence type="ECO:0000256" key="8">
    <source>
        <dbReference type="ARBA" id="ARBA00023235"/>
    </source>
</evidence>
<comment type="domain">
    <text evidence="11">Consists of 3 domains; the N-terminus binds the ribosome, the middle domain has PPIase activity, while the C-terminus has intrinsic chaperone activity on its own.</text>
</comment>
<dbReference type="NCBIfam" id="TIGR00115">
    <property type="entry name" value="tig"/>
    <property type="match status" value="1"/>
</dbReference>
<evidence type="ECO:0000256" key="9">
    <source>
        <dbReference type="ARBA" id="ARBA00023306"/>
    </source>
</evidence>
<protein>
    <recommendedName>
        <fullName evidence="4 11">Trigger factor</fullName>
        <shortName evidence="11">TF</shortName>
        <ecNumber evidence="3 11">5.2.1.8</ecNumber>
    </recommendedName>
    <alternativeName>
        <fullName evidence="10 11">PPIase</fullName>
    </alternativeName>
</protein>
<dbReference type="InterPro" id="IPR027304">
    <property type="entry name" value="Trigger_fact/SurA_dom_sf"/>
</dbReference>
<evidence type="ECO:0000256" key="13">
    <source>
        <dbReference type="RuleBase" id="RU003914"/>
    </source>
</evidence>
<evidence type="ECO:0000256" key="14">
    <source>
        <dbReference type="SAM" id="MobiDB-lite"/>
    </source>
</evidence>
<evidence type="ECO:0000313" key="17">
    <source>
        <dbReference type="Proteomes" id="UP001595836"/>
    </source>
</evidence>
<keyword evidence="11" id="KW-0963">Cytoplasm</keyword>
<dbReference type="Gene3D" id="3.30.70.1050">
    <property type="entry name" value="Trigger factor ribosome-binding domain"/>
    <property type="match status" value="1"/>
</dbReference>
<dbReference type="SUPFAM" id="SSF54534">
    <property type="entry name" value="FKBP-like"/>
    <property type="match status" value="1"/>
</dbReference>
<feature type="domain" description="PPIase FKBP-type" evidence="15">
    <location>
        <begin position="162"/>
        <end position="214"/>
    </location>
</feature>
<evidence type="ECO:0000313" key="16">
    <source>
        <dbReference type="EMBL" id="MFC4755259.1"/>
    </source>
</evidence>